<feature type="transmembrane region" description="Helical" evidence="5">
    <location>
        <begin position="564"/>
        <end position="584"/>
    </location>
</feature>
<protein>
    <recommendedName>
        <fullName evidence="6">FAD-binding domain-containing protein</fullName>
    </recommendedName>
</protein>
<feature type="transmembrane region" description="Helical" evidence="5">
    <location>
        <begin position="604"/>
        <end position="627"/>
    </location>
</feature>
<evidence type="ECO:0000313" key="7">
    <source>
        <dbReference type="EMBL" id="KAE9965136.1"/>
    </source>
</evidence>
<keyword evidence="3" id="KW-0274">FAD</keyword>
<dbReference type="GO" id="GO:0004497">
    <property type="term" value="F:monooxygenase activity"/>
    <property type="evidence" value="ECO:0007669"/>
    <property type="project" value="InterPro"/>
</dbReference>
<feature type="transmembrane region" description="Helical" evidence="5">
    <location>
        <begin position="639"/>
        <end position="656"/>
    </location>
</feature>
<dbReference type="Proteomes" id="UP000433883">
    <property type="component" value="Unassembled WGS sequence"/>
</dbReference>
<evidence type="ECO:0000256" key="1">
    <source>
        <dbReference type="ARBA" id="ARBA00007992"/>
    </source>
</evidence>
<reference evidence="7 8" key="1">
    <citation type="submission" date="2019-11" db="EMBL/GenBank/DDBJ databases">
        <title>Venturia inaequalis Genome Resource.</title>
        <authorList>
            <person name="Lichtner F.J."/>
        </authorList>
    </citation>
    <scope>NUCLEOTIDE SEQUENCE [LARGE SCALE GENOMIC DNA]</scope>
    <source>
        <strain evidence="7">Bline_iso_100314</strain>
    </source>
</reference>
<organism evidence="7 8">
    <name type="scientific">Venturia inaequalis</name>
    <name type="common">Apple scab fungus</name>
    <dbReference type="NCBI Taxonomy" id="5025"/>
    <lineage>
        <taxon>Eukaryota</taxon>
        <taxon>Fungi</taxon>
        <taxon>Dikarya</taxon>
        <taxon>Ascomycota</taxon>
        <taxon>Pezizomycotina</taxon>
        <taxon>Dothideomycetes</taxon>
        <taxon>Pleosporomycetidae</taxon>
        <taxon>Venturiales</taxon>
        <taxon>Venturiaceae</taxon>
        <taxon>Venturia</taxon>
    </lineage>
</organism>
<keyword evidence="5" id="KW-1133">Transmembrane helix</keyword>
<dbReference type="GO" id="GO:0071949">
    <property type="term" value="F:FAD binding"/>
    <property type="evidence" value="ECO:0007669"/>
    <property type="project" value="InterPro"/>
</dbReference>
<dbReference type="Gene3D" id="3.50.50.60">
    <property type="entry name" value="FAD/NAD(P)-binding domain"/>
    <property type="match status" value="1"/>
</dbReference>
<dbReference type="InterPro" id="IPR002938">
    <property type="entry name" value="FAD-bd"/>
</dbReference>
<evidence type="ECO:0000256" key="5">
    <source>
        <dbReference type="SAM" id="Phobius"/>
    </source>
</evidence>
<dbReference type="InterPro" id="IPR050562">
    <property type="entry name" value="FAD_mOase_fung"/>
</dbReference>
<gene>
    <name evidence="7" type="ORF">BLS_007822</name>
</gene>
<feature type="domain" description="FAD-binding" evidence="6">
    <location>
        <begin position="7"/>
        <end position="172"/>
    </location>
</feature>
<evidence type="ECO:0000259" key="6">
    <source>
        <dbReference type="Pfam" id="PF01494"/>
    </source>
</evidence>
<dbReference type="EMBL" id="WNWQ01000634">
    <property type="protein sequence ID" value="KAE9965136.1"/>
    <property type="molecule type" value="Genomic_DNA"/>
</dbReference>
<proteinExistence type="inferred from homology"/>
<accession>A0A8H3U8T7</accession>
<feature type="transmembrane region" description="Helical" evidence="5">
    <location>
        <begin position="735"/>
        <end position="754"/>
    </location>
</feature>
<dbReference type="Pfam" id="PF01494">
    <property type="entry name" value="FAD_binding_3"/>
    <property type="match status" value="2"/>
</dbReference>
<keyword evidence="4" id="KW-0560">Oxidoreductase</keyword>
<evidence type="ECO:0000256" key="2">
    <source>
        <dbReference type="ARBA" id="ARBA00022630"/>
    </source>
</evidence>
<evidence type="ECO:0000256" key="3">
    <source>
        <dbReference type="ARBA" id="ARBA00022827"/>
    </source>
</evidence>
<feature type="transmembrane region" description="Helical" evidence="5">
    <location>
        <begin position="766"/>
        <end position="789"/>
    </location>
</feature>
<keyword evidence="5" id="KW-0472">Membrane</keyword>
<dbReference type="PANTHER" id="PTHR47356">
    <property type="entry name" value="FAD-DEPENDENT MONOOXYGENASE ASQG-RELATED"/>
    <property type="match status" value="1"/>
</dbReference>
<keyword evidence="5" id="KW-0812">Transmembrane</keyword>
<comment type="caution">
    <text evidence="7">The sequence shown here is derived from an EMBL/GenBank/DDBJ whole genome shotgun (WGS) entry which is preliminary data.</text>
</comment>
<dbReference type="PRINTS" id="PR00420">
    <property type="entry name" value="RNGMNOXGNASE"/>
</dbReference>
<dbReference type="PANTHER" id="PTHR47356:SF2">
    <property type="entry name" value="FAD-BINDING DOMAIN-CONTAINING PROTEIN-RELATED"/>
    <property type="match status" value="1"/>
</dbReference>
<dbReference type="AlphaFoldDB" id="A0A8H3U8T7"/>
<comment type="similarity">
    <text evidence="1">Belongs to the paxM FAD-dependent monooxygenase family.</text>
</comment>
<dbReference type="SUPFAM" id="SSF51905">
    <property type="entry name" value="FAD/NAD(P)-binding domain"/>
    <property type="match status" value="1"/>
</dbReference>
<keyword evidence="2" id="KW-0285">Flavoprotein</keyword>
<sequence>MEKEHQIRVIIAGGGITGLVLANALEQAGIDFLLLERRGEISPTIGQSIAAEPNGSRILDQLGILDEWKKHSQAFTWWYERDENGEVLFKTDGIRLGGAARTGYDFLFGTRTKYLDVFYEKLKSKDKVLLNKGIARVDQSENGVTVTCEDGTLYQGDILAGADGVRSKVKEEMWRLARPQFPDVVERDEKILSASYRSLFAIGDRPLGYAPGDCDFGYSHGMSTLVFAGPNNKAYFFIFEKMSQTYYGRDIPRFTKADTEEFVGKYANFCLRPGITVADFWERIENYSFVCLEEGVHELWTFGRVACVGDAVAKMTPNLGAGGNCGIESAAAFANAVVWVRDHSNGERPSQALVEQALRGYQNQREVRAGMMVKSAGEMTRMQAGGSFYHRFAAWIVRLYPGDFVADYLTEYFSGATMLSYLPPPKSSVRGLQSFNPTQGWSKDESRIKRALLALPFLVTFLLALKIMDVTAITPMLSPMIANSTVSWDTGSTPLRQTLFNVKFIDDSWVPINILFTPAIYAFDTLCRLQTTSFLADYGVIIAIWSFESFRRANVLTFATLPTLFLLLGQWRYIGVISPIYYFLTYITSPIENFKTRDMRLGRLNFALVLLPTMVFTYYLPMMVMLFWPSFEGRELGLWIWQMFPIWLALGTRALGSLVRDTTVIDRFEGPERDVPVIRYTVGTLAAASSLVWGWTAFRALSTGGLWSLFIPRMLPAHTTALATFTREFLKFDEVFLFGSTFLWLGMLFWDLKFAGMLLRVSWVKLVVYLIGSVLVLGPGATAGLGWLWREEVLVGRKHKDAVVEGDYGSCFVEKM</sequence>
<dbReference type="InterPro" id="IPR036188">
    <property type="entry name" value="FAD/NAD-bd_sf"/>
</dbReference>
<feature type="transmembrane region" description="Helical" evidence="5">
    <location>
        <begin position="451"/>
        <end position="468"/>
    </location>
</feature>
<evidence type="ECO:0000313" key="8">
    <source>
        <dbReference type="Proteomes" id="UP000433883"/>
    </source>
</evidence>
<feature type="domain" description="FAD-binding" evidence="6">
    <location>
        <begin position="279"/>
        <end position="336"/>
    </location>
</feature>
<name>A0A8H3U8T7_VENIN</name>
<evidence type="ECO:0000256" key="4">
    <source>
        <dbReference type="ARBA" id="ARBA00023002"/>
    </source>
</evidence>